<evidence type="ECO:0000313" key="12">
    <source>
        <dbReference type="EMBL" id="PTQ85056.1"/>
    </source>
</evidence>
<organism evidence="13 15">
    <name type="scientific">Nitrosomonas ureae</name>
    <dbReference type="NCBI Taxonomy" id="44577"/>
    <lineage>
        <taxon>Bacteria</taxon>
        <taxon>Pseudomonadati</taxon>
        <taxon>Pseudomonadota</taxon>
        <taxon>Betaproteobacteria</taxon>
        <taxon>Nitrosomonadales</taxon>
        <taxon>Nitrosomonadaceae</taxon>
        <taxon>Nitrosomonas</taxon>
    </lineage>
</organism>
<dbReference type="Proteomes" id="UP000219335">
    <property type="component" value="Unassembled WGS sequence"/>
</dbReference>
<reference evidence="12 17" key="3">
    <citation type="submission" date="2018-04" db="EMBL/GenBank/DDBJ databases">
        <title>Active sludge and wastewater microbial communities from Klosterneuburg, Austria.</title>
        <authorList>
            <person name="Wagner M."/>
        </authorList>
    </citation>
    <scope>NUCLEOTIDE SEQUENCE [LARGE SCALE GENOMIC DNA]</scope>
    <source>
        <strain evidence="12 17">Nm4</strain>
    </source>
</reference>
<evidence type="ECO:0000256" key="8">
    <source>
        <dbReference type="ARBA" id="ARBA00023010"/>
    </source>
</evidence>
<dbReference type="GO" id="GO:0043953">
    <property type="term" value="P:protein transport by the Tat complex"/>
    <property type="evidence" value="ECO:0007669"/>
    <property type="project" value="UniProtKB-UniRule"/>
</dbReference>
<evidence type="ECO:0000256" key="3">
    <source>
        <dbReference type="ARBA" id="ARBA00022475"/>
    </source>
</evidence>
<dbReference type="PANTHER" id="PTHR33162">
    <property type="entry name" value="SEC-INDEPENDENT PROTEIN TRANSLOCASE PROTEIN TATA, CHLOROPLASTIC"/>
    <property type="match status" value="1"/>
</dbReference>
<feature type="compositionally biased region" description="Basic and acidic residues" evidence="11">
    <location>
        <begin position="117"/>
        <end position="131"/>
    </location>
</feature>
<dbReference type="Pfam" id="PF02416">
    <property type="entry name" value="TatA_B_E"/>
    <property type="match status" value="1"/>
</dbReference>
<comment type="subunit">
    <text evidence="10">The Tat system comprises two distinct complexes: a TatABC complex, containing multiple copies of TatA, TatB and TatC subunits, and a separate TatA complex, containing only TatA subunits. Substrates initially bind to the TatABC complex, which probably triggers association of the separate TatA complex to form the active translocon.</text>
</comment>
<evidence type="ECO:0000256" key="9">
    <source>
        <dbReference type="ARBA" id="ARBA00023136"/>
    </source>
</evidence>
<dbReference type="Proteomes" id="UP000244110">
    <property type="component" value="Unassembled WGS sequence"/>
</dbReference>
<dbReference type="PANTHER" id="PTHR33162:SF1">
    <property type="entry name" value="SEC-INDEPENDENT PROTEIN TRANSLOCASE PROTEIN TATA, CHLOROPLASTIC"/>
    <property type="match status" value="1"/>
</dbReference>
<comment type="similarity">
    <text evidence="10">Belongs to the TatB family.</text>
</comment>
<dbReference type="EMBL" id="QAOL01000015">
    <property type="protein sequence ID" value="PTQ85056.1"/>
    <property type="molecule type" value="Genomic_DNA"/>
</dbReference>
<dbReference type="EMBL" id="OCMU01000001">
    <property type="protein sequence ID" value="SOD16143.1"/>
    <property type="molecule type" value="Genomic_DNA"/>
</dbReference>
<keyword evidence="4" id="KW-0997">Cell inner membrane</keyword>
<evidence type="ECO:0000256" key="11">
    <source>
        <dbReference type="SAM" id="MobiDB-lite"/>
    </source>
</evidence>
<keyword evidence="9 10" id="KW-0472">Membrane</keyword>
<gene>
    <name evidence="10" type="primary">tatB</name>
    <name evidence="12" type="ORF">C8R28_10158</name>
    <name evidence="13" type="ORF">SAMN05421510_103215</name>
    <name evidence="14" type="ORF">SAMN06297164_0257</name>
</gene>
<dbReference type="Proteomes" id="UP000181998">
    <property type="component" value="Unassembled WGS sequence"/>
</dbReference>
<dbReference type="InterPro" id="IPR018448">
    <property type="entry name" value="TatB"/>
</dbReference>
<evidence type="ECO:0000256" key="1">
    <source>
        <dbReference type="ARBA" id="ARBA00004167"/>
    </source>
</evidence>
<keyword evidence="3 10" id="KW-1003">Cell membrane</keyword>
<dbReference type="InterPro" id="IPR003369">
    <property type="entry name" value="TatA/B/E"/>
</dbReference>
<accession>A0A1H9EJX5</accession>
<keyword evidence="7 10" id="KW-1133">Transmembrane helix</keyword>
<evidence type="ECO:0000313" key="15">
    <source>
        <dbReference type="Proteomes" id="UP000181998"/>
    </source>
</evidence>
<keyword evidence="2 10" id="KW-0813">Transport</keyword>
<keyword evidence="8 10" id="KW-0811">Translocation</keyword>
<dbReference type="GO" id="GO:0008320">
    <property type="term" value="F:protein transmembrane transporter activity"/>
    <property type="evidence" value="ECO:0007669"/>
    <property type="project" value="UniProtKB-UniRule"/>
</dbReference>
<name>A0A1H9EJX5_9PROT</name>
<dbReference type="EMBL" id="FOFX01000032">
    <property type="protein sequence ID" value="SEQ25981.1"/>
    <property type="molecule type" value="Genomic_DNA"/>
</dbReference>
<evidence type="ECO:0000313" key="16">
    <source>
        <dbReference type="Proteomes" id="UP000219335"/>
    </source>
</evidence>
<evidence type="ECO:0000256" key="10">
    <source>
        <dbReference type="HAMAP-Rule" id="MF_00237"/>
    </source>
</evidence>
<dbReference type="Gene3D" id="1.20.5.3310">
    <property type="match status" value="1"/>
</dbReference>
<sequence length="131" mass="14947">MFDISFMELLIILMIALIVIGPERLPTVARTIGHLYGRCRNFMYSIRTDIHNEMRMEELKKMQSSVQDTVDSLETSVQESVEQLKTAITNDPQTTEKSPEDLVIPPSQLESGQLKPSDNRTSQHADIQKEK</sequence>
<dbReference type="PRINTS" id="PR01506">
    <property type="entry name" value="TATBPROTEIN"/>
</dbReference>
<comment type="subcellular location">
    <subcellularLocation>
        <location evidence="10">Cell membrane</location>
        <topology evidence="10">Single-pass membrane protein</topology>
    </subcellularLocation>
    <subcellularLocation>
        <location evidence="1">Membrane</location>
        <topology evidence="1">Single-pass membrane protein</topology>
    </subcellularLocation>
</comment>
<reference evidence="13 15" key="1">
    <citation type="submission" date="2016-10" db="EMBL/GenBank/DDBJ databases">
        <authorList>
            <person name="de Groot N.N."/>
        </authorList>
    </citation>
    <scope>NUCLEOTIDE SEQUENCE [LARGE SCALE GENOMIC DNA]</scope>
    <source>
        <strain evidence="13 15">Nm9</strain>
    </source>
</reference>
<evidence type="ECO:0000256" key="4">
    <source>
        <dbReference type="ARBA" id="ARBA00022519"/>
    </source>
</evidence>
<dbReference type="RefSeq" id="WP_074721483.1">
    <property type="nucleotide sequence ID" value="NZ_OCMU01000001.1"/>
</dbReference>
<evidence type="ECO:0000256" key="5">
    <source>
        <dbReference type="ARBA" id="ARBA00022692"/>
    </source>
</evidence>
<comment type="function">
    <text evidence="10">Part of the twin-arginine translocation (Tat) system that transports large folded proteins containing a characteristic twin-arginine motif in their signal peptide across membranes. Together with TatC, TatB is part of a receptor directly interacting with Tat signal peptides. TatB may form an oligomeric binding site that transiently accommodates folded Tat precursor proteins before their translocation.</text>
</comment>
<evidence type="ECO:0000256" key="6">
    <source>
        <dbReference type="ARBA" id="ARBA00022927"/>
    </source>
</evidence>
<dbReference type="OrthoDB" id="9816005at2"/>
<reference evidence="14 16" key="2">
    <citation type="submission" date="2017-09" db="EMBL/GenBank/DDBJ databases">
        <authorList>
            <person name="Ehlers B."/>
            <person name="Leendertz F.H."/>
        </authorList>
    </citation>
    <scope>NUCLEOTIDE SEQUENCE [LARGE SCALE GENOMIC DNA]</scope>
    <source>
        <strain evidence="14 16">Nm42</strain>
    </source>
</reference>
<dbReference type="AlphaFoldDB" id="A0A1H9EJX5"/>
<evidence type="ECO:0000256" key="7">
    <source>
        <dbReference type="ARBA" id="ARBA00022989"/>
    </source>
</evidence>
<proteinExistence type="inferred from homology"/>
<feature type="compositionally biased region" description="Polar residues" evidence="11">
    <location>
        <begin position="83"/>
        <end position="96"/>
    </location>
</feature>
<evidence type="ECO:0000256" key="2">
    <source>
        <dbReference type="ARBA" id="ARBA00022448"/>
    </source>
</evidence>
<keyword evidence="6 10" id="KW-0653">Protein transport</keyword>
<evidence type="ECO:0000313" key="14">
    <source>
        <dbReference type="EMBL" id="SOD16143.1"/>
    </source>
</evidence>
<keyword evidence="5 10" id="KW-0812">Transmembrane</keyword>
<dbReference type="NCBIfam" id="TIGR01410">
    <property type="entry name" value="tatB"/>
    <property type="match status" value="1"/>
</dbReference>
<dbReference type="GO" id="GO:0033281">
    <property type="term" value="C:TAT protein transport complex"/>
    <property type="evidence" value="ECO:0007669"/>
    <property type="project" value="UniProtKB-UniRule"/>
</dbReference>
<dbReference type="HAMAP" id="MF_00237">
    <property type="entry name" value="TatB"/>
    <property type="match status" value="1"/>
</dbReference>
<evidence type="ECO:0000313" key="17">
    <source>
        <dbReference type="Proteomes" id="UP000244110"/>
    </source>
</evidence>
<protein>
    <recommendedName>
        <fullName evidence="10">Sec-independent protein translocase protein TatB</fullName>
    </recommendedName>
</protein>
<evidence type="ECO:0000313" key="13">
    <source>
        <dbReference type="EMBL" id="SEQ25981.1"/>
    </source>
</evidence>
<feature type="region of interest" description="Disordered" evidence="11">
    <location>
        <begin position="83"/>
        <end position="131"/>
    </location>
</feature>
<dbReference type="STRING" id="44577.ATY38_07320"/>